<dbReference type="PANTHER" id="PTHR32196:SF32">
    <property type="entry name" value="XYLOSE TRANSPORT SYSTEM PERMEASE PROTEIN XYLH"/>
    <property type="match status" value="1"/>
</dbReference>
<dbReference type="CDD" id="cd06579">
    <property type="entry name" value="TM_PBP1_transp_AraH_like"/>
    <property type="match status" value="1"/>
</dbReference>
<dbReference type="Pfam" id="PF02653">
    <property type="entry name" value="BPD_transp_2"/>
    <property type="match status" value="1"/>
</dbReference>
<sequence length="419" mass="44665">MSQVIPSDDKPRVGSVERPEYRQKQTFAQLLRNDLGFLPVLLTLLIIAIYFTITTEGLFLQPRNISDLLQQIVNIGIDGLGVTFVLLLGEIDLSVAAVGTFGAVVTSVLAVRMHVDPYAAMGLGLLAGALAGFINGFIVAVLRVPSFIVTLAASIFYSGFLLNLLAGQSTLKVNDVDPLVALAGTPYSFLPDWLAFGLPTLLLVIYAAMEIYGWVQRRRLELRTKPLWVLVTQIAAAVIIVEGIVFVMESTPSPVKGLYLGIPNGVAIFFGLIYVFWAISTRTRFGRHIYAVGGNAEAARRAGINVTTLRIAAFTLCSTLAVLGGLLATSRSLGVASQINPTLQLNAIAAAVIGGVSLFGGRGSFWAVALGALVIGSLENGLSLRSQGTDIKQMVEGAVLVIAVIVDALVRRMQARQGR</sequence>
<dbReference type="GO" id="GO:0005886">
    <property type="term" value="C:plasma membrane"/>
    <property type="evidence" value="ECO:0007669"/>
    <property type="project" value="UniProtKB-SubCell"/>
</dbReference>
<keyword evidence="5" id="KW-0762">Sugar transport</keyword>
<feature type="transmembrane region" description="Helical" evidence="11">
    <location>
        <begin position="342"/>
        <end position="360"/>
    </location>
</feature>
<feature type="transmembrane region" description="Helical" evidence="11">
    <location>
        <begin position="119"/>
        <end position="140"/>
    </location>
</feature>
<dbReference type="Proteomes" id="UP000248806">
    <property type="component" value="Unassembled WGS sequence"/>
</dbReference>
<keyword evidence="4" id="KW-0997">Cell inner membrane</keyword>
<dbReference type="AlphaFoldDB" id="A0A326UDW4"/>
<reference evidence="12 13" key="1">
    <citation type="submission" date="2018-06" db="EMBL/GenBank/DDBJ databases">
        <title>Genomic Encyclopedia of Archaeal and Bacterial Type Strains, Phase II (KMG-II): from individual species to whole genera.</title>
        <authorList>
            <person name="Goeker M."/>
        </authorList>
    </citation>
    <scope>NUCLEOTIDE SEQUENCE [LARGE SCALE GENOMIC DNA]</scope>
    <source>
        <strain evidence="12 13">ATCC BAA-1881</strain>
    </source>
</reference>
<evidence type="ECO:0000256" key="4">
    <source>
        <dbReference type="ARBA" id="ARBA00022519"/>
    </source>
</evidence>
<dbReference type="OrthoDB" id="9813906at2"/>
<keyword evidence="8 11" id="KW-0472">Membrane</keyword>
<dbReference type="InterPro" id="IPR001851">
    <property type="entry name" value="ABC_transp_permease"/>
</dbReference>
<comment type="caution">
    <text evidence="12">The sequence shown here is derived from an EMBL/GenBank/DDBJ whole genome shotgun (WGS) entry which is preliminary data.</text>
</comment>
<feature type="transmembrane region" description="Helical" evidence="11">
    <location>
        <begin position="309"/>
        <end position="330"/>
    </location>
</feature>
<evidence type="ECO:0000256" key="11">
    <source>
        <dbReference type="SAM" id="Phobius"/>
    </source>
</evidence>
<dbReference type="GO" id="GO:0022857">
    <property type="term" value="F:transmembrane transporter activity"/>
    <property type="evidence" value="ECO:0007669"/>
    <property type="project" value="InterPro"/>
</dbReference>
<keyword evidence="3" id="KW-1003">Cell membrane</keyword>
<evidence type="ECO:0000256" key="10">
    <source>
        <dbReference type="ARBA" id="ARBA00035686"/>
    </source>
</evidence>
<keyword evidence="13" id="KW-1185">Reference proteome</keyword>
<keyword evidence="2" id="KW-0813">Transport</keyword>
<feature type="transmembrane region" description="Helical" evidence="11">
    <location>
        <begin position="193"/>
        <end position="215"/>
    </location>
</feature>
<evidence type="ECO:0000256" key="6">
    <source>
        <dbReference type="ARBA" id="ARBA00022692"/>
    </source>
</evidence>
<comment type="function">
    <text evidence="9">Part of the binding-protein-dependent transport system for D-xylose. Probably responsible for the translocation of the substrate across the membrane.</text>
</comment>
<evidence type="ECO:0000256" key="9">
    <source>
        <dbReference type="ARBA" id="ARBA00035611"/>
    </source>
</evidence>
<dbReference type="EMBL" id="QKUF01000001">
    <property type="protein sequence ID" value="PZW36041.1"/>
    <property type="molecule type" value="Genomic_DNA"/>
</dbReference>
<evidence type="ECO:0000313" key="12">
    <source>
        <dbReference type="EMBL" id="PZW36041.1"/>
    </source>
</evidence>
<gene>
    <name evidence="12" type="ORF">EI42_00211</name>
</gene>
<organism evidence="12 13">
    <name type="scientific">Thermosporothrix hazakensis</name>
    <dbReference type="NCBI Taxonomy" id="644383"/>
    <lineage>
        <taxon>Bacteria</taxon>
        <taxon>Bacillati</taxon>
        <taxon>Chloroflexota</taxon>
        <taxon>Ktedonobacteria</taxon>
        <taxon>Ktedonobacterales</taxon>
        <taxon>Thermosporotrichaceae</taxon>
        <taxon>Thermosporothrix</taxon>
    </lineage>
</organism>
<evidence type="ECO:0000313" key="13">
    <source>
        <dbReference type="Proteomes" id="UP000248806"/>
    </source>
</evidence>
<feature type="transmembrane region" description="Helical" evidence="11">
    <location>
        <begin position="260"/>
        <end position="279"/>
    </location>
</feature>
<keyword evidence="6 11" id="KW-0812">Transmembrane</keyword>
<dbReference type="RefSeq" id="WP_111317847.1">
    <property type="nucleotide sequence ID" value="NZ_BIFX01000001.1"/>
</dbReference>
<keyword evidence="7 11" id="KW-1133">Transmembrane helix</keyword>
<proteinExistence type="predicted"/>
<dbReference type="PANTHER" id="PTHR32196">
    <property type="entry name" value="ABC TRANSPORTER PERMEASE PROTEIN YPHD-RELATED-RELATED"/>
    <property type="match status" value="1"/>
</dbReference>
<evidence type="ECO:0000256" key="3">
    <source>
        <dbReference type="ARBA" id="ARBA00022475"/>
    </source>
</evidence>
<protein>
    <recommendedName>
        <fullName evidence="10">Xylose transport system permease protein XylH</fullName>
    </recommendedName>
</protein>
<feature type="transmembrane region" description="Helical" evidence="11">
    <location>
        <begin position="35"/>
        <end position="53"/>
    </location>
</feature>
<evidence type="ECO:0000256" key="2">
    <source>
        <dbReference type="ARBA" id="ARBA00022448"/>
    </source>
</evidence>
<evidence type="ECO:0000256" key="5">
    <source>
        <dbReference type="ARBA" id="ARBA00022597"/>
    </source>
</evidence>
<comment type="subcellular location">
    <subcellularLocation>
        <location evidence="1">Cell membrane</location>
        <topology evidence="1">Multi-pass membrane protein</topology>
    </subcellularLocation>
</comment>
<feature type="transmembrane region" description="Helical" evidence="11">
    <location>
        <begin position="95"/>
        <end position="113"/>
    </location>
</feature>
<evidence type="ECO:0000256" key="7">
    <source>
        <dbReference type="ARBA" id="ARBA00022989"/>
    </source>
</evidence>
<evidence type="ECO:0000256" key="8">
    <source>
        <dbReference type="ARBA" id="ARBA00023136"/>
    </source>
</evidence>
<feature type="transmembrane region" description="Helical" evidence="11">
    <location>
        <begin position="147"/>
        <end position="166"/>
    </location>
</feature>
<evidence type="ECO:0000256" key="1">
    <source>
        <dbReference type="ARBA" id="ARBA00004651"/>
    </source>
</evidence>
<feature type="transmembrane region" description="Helical" evidence="11">
    <location>
        <begin position="227"/>
        <end position="248"/>
    </location>
</feature>
<name>A0A326UDW4_THEHA</name>
<accession>A0A326UDW4</accession>
<feature type="transmembrane region" description="Helical" evidence="11">
    <location>
        <begin position="68"/>
        <end position="88"/>
    </location>
</feature>